<protein>
    <submittedName>
        <fullName evidence="2">Transferase</fullName>
    </submittedName>
</protein>
<keyword evidence="2" id="KW-0808">Transferase</keyword>
<accession>A0A6L5XJV1</accession>
<dbReference type="EMBL" id="VUMH01000003">
    <property type="protein sequence ID" value="MSS27261.1"/>
    <property type="molecule type" value="Genomic_DNA"/>
</dbReference>
<dbReference type="RefSeq" id="WP_154509454.1">
    <property type="nucleotide sequence ID" value="NZ_VUMH01000003.1"/>
</dbReference>
<keyword evidence="3" id="KW-1185">Reference proteome</keyword>
<name>A0A6L5XJV1_9BACT</name>
<dbReference type="PANTHER" id="PTHR43300:SF7">
    <property type="entry name" value="UDP-N-ACETYLBACILLOSAMINE N-ACETYLTRANSFERASE"/>
    <property type="match status" value="1"/>
</dbReference>
<dbReference type="PANTHER" id="PTHR43300">
    <property type="entry name" value="ACETYLTRANSFERASE"/>
    <property type="match status" value="1"/>
</dbReference>
<evidence type="ECO:0000313" key="3">
    <source>
        <dbReference type="Proteomes" id="UP000477488"/>
    </source>
</evidence>
<gene>
    <name evidence="2" type="ORF">FYJ44_04195</name>
</gene>
<dbReference type="GO" id="GO:0016740">
    <property type="term" value="F:transferase activity"/>
    <property type="evidence" value="ECO:0007669"/>
    <property type="project" value="UniProtKB-KW"/>
</dbReference>
<dbReference type="AlphaFoldDB" id="A0A6L5XJV1"/>
<comment type="similarity">
    <text evidence="1">Belongs to the transferase hexapeptide repeat family.</text>
</comment>
<sequence>MGVVIVGNSGAARECYWLLRVAREADAATPPFKGFLAWQGYAGQLCELARFSLGSSEDYQPAHDDLFVIGIGKPALRLAVYTWLKALKASFYTLRHPNVYVCPSATVGEANIFQRDCAVQANASIGNANFFNGGVIVGHDAVVGDGNTFNLHTGISGHVRLGDANQVAPWCLFLEHVKVGNWNVFAPGTVVYKGCKDHCLMTGNPALIEKRYPSVKAEGGSRV</sequence>
<dbReference type="InterPro" id="IPR050179">
    <property type="entry name" value="Trans_hexapeptide_repeat"/>
</dbReference>
<dbReference type="Gene3D" id="2.160.10.10">
    <property type="entry name" value="Hexapeptide repeat proteins"/>
    <property type="match status" value="1"/>
</dbReference>
<proteinExistence type="inferred from homology"/>
<evidence type="ECO:0000313" key="2">
    <source>
        <dbReference type="EMBL" id="MSS27261.1"/>
    </source>
</evidence>
<organism evidence="2 3">
    <name type="scientific">Desulfovibrio porci</name>
    <dbReference type="NCBI Taxonomy" id="2605782"/>
    <lineage>
        <taxon>Bacteria</taxon>
        <taxon>Pseudomonadati</taxon>
        <taxon>Thermodesulfobacteriota</taxon>
        <taxon>Desulfovibrionia</taxon>
        <taxon>Desulfovibrionales</taxon>
        <taxon>Desulfovibrionaceae</taxon>
        <taxon>Desulfovibrio</taxon>
    </lineage>
</organism>
<reference evidence="2 3" key="1">
    <citation type="submission" date="2019-09" db="EMBL/GenBank/DDBJ databases">
        <title>In-depth cultivation of the pig gut microbiome towards novel bacterial diversity and tailored functional studies.</title>
        <authorList>
            <person name="Wylensek D."/>
            <person name="Hitch T.C.A."/>
            <person name="Clavel T."/>
        </authorList>
    </citation>
    <scope>NUCLEOTIDE SEQUENCE [LARGE SCALE GENOMIC DNA]</scope>
    <source>
        <strain evidence="2 3">PG-178-WT-4</strain>
    </source>
</reference>
<dbReference type="InterPro" id="IPR011004">
    <property type="entry name" value="Trimer_LpxA-like_sf"/>
</dbReference>
<dbReference type="SUPFAM" id="SSF51161">
    <property type="entry name" value="Trimeric LpxA-like enzymes"/>
    <property type="match status" value="1"/>
</dbReference>
<evidence type="ECO:0000256" key="1">
    <source>
        <dbReference type="ARBA" id="ARBA00007274"/>
    </source>
</evidence>
<dbReference type="Proteomes" id="UP000477488">
    <property type="component" value="Unassembled WGS sequence"/>
</dbReference>
<comment type="caution">
    <text evidence="2">The sequence shown here is derived from an EMBL/GenBank/DDBJ whole genome shotgun (WGS) entry which is preliminary data.</text>
</comment>